<reference evidence="1" key="1">
    <citation type="submission" date="2014-11" db="EMBL/GenBank/DDBJ databases">
        <authorList>
            <person name="Amaro Gonzalez C."/>
        </authorList>
    </citation>
    <scope>NUCLEOTIDE SEQUENCE</scope>
</reference>
<accession>A0A0E9SXW0</accession>
<organism evidence="1">
    <name type="scientific">Anguilla anguilla</name>
    <name type="common">European freshwater eel</name>
    <name type="synonym">Muraena anguilla</name>
    <dbReference type="NCBI Taxonomy" id="7936"/>
    <lineage>
        <taxon>Eukaryota</taxon>
        <taxon>Metazoa</taxon>
        <taxon>Chordata</taxon>
        <taxon>Craniata</taxon>
        <taxon>Vertebrata</taxon>
        <taxon>Euteleostomi</taxon>
        <taxon>Actinopterygii</taxon>
        <taxon>Neopterygii</taxon>
        <taxon>Teleostei</taxon>
        <taxon>Anguilliformes</taxon>
        <taxon>Anguillidae</taxon>
        <taxon>Anguilla</taxon>
    </lineage>
</organism>
<name>A0A0E9SXW0_ANGAN</name>
<proteinExistence type="predicted"/>
<evidence type="ECO:0000313" key="1">
    <source>
        <dbReference type="EMBL" id="JAH46136.1"/>
    </source>
</evidence>
<sequence length="38" mass="4369">MTCSTADLSWQSVTLILRVKSKTVLYTLMRTPSVLRRL</sequence>
<dbReference type="EMBL" id="GBXM01062441">
    <property type="protein sequence ID" value="JAH46136.1"/>
    <property type="molecule type" value="Transcribed_RNA"/>
</dbReference>
<reference evidence="1" key="2">
    <citation type="journal article" date="2015" name="Fish Shellfish Immunol.">
        <title>Early steps in the European eel (Anguilla anguilla)-Vibrio vulnificus interaction in the gills: Role of the RtxA13 toxin.</title>
        <authorList>
            <person name="Callol A."/>
            <person name="Pajuelo D."/>
            <person name="Ebbesson L."/>
            <person name="Teles M."/>
            <person name="MacKenzie S."/>
            <person name="Amaro C."/>
        </authorList>
    </citation>
    <scope>NUCLEOTIDE SEQUENCE</scope>
</reference>
<protein>
    <submittedName>
        <fullName evidence="1">Uncharacterized protein</fullName>
    </submittedName>
</protein>
<dbReference type="AlphaFoldDB" id="A0A0E9SXW0"/>